<feature type="compositionally biased region" description="Basic and acidic residues" evidence="1">
    <location>
        <begin position="72"/>
        <end position="91"/>
    </location>
</feature>
<evidence type="ECO:0000313" key="3">
    <source>
        <dbReference type="Proteomes" id="UP000299102"/>
    </source>
</evidence>
<proteinExistence type="predicted"/>
<organism evidence="2 3">
    <name type="scientific">Eumeta variegata</name>
    <name type="common">Bagworm moth</name>
    <name type="synonym">Eumeta japonica</name>
    <dbReference type="NCBI Taxonomy" id="151549"/>
    <lineage>
        <taxon>Eukaryota</taxon>
        <taxon>Metazoa</taxon>
        <taxon>Ecdysozoa</taxon>
        <taxon>Arthropoda</taxon>
        <taxon>Hexapoda</taxon>
        <taxon>Insecta</taxon>
        <taxon>Pterygota</taxon>
        <taxon>Neoptera</taxon>
        <taxon>Endopterygota</taxon>
        <taxon>Lepidoptera</taxon>
        <taxon>Glossata</taxon>
        <taxon>Ditrysia</taxon>
        <taxon>Tineoidea</taxon>
        <taxon>Psychidae</taxon>
        <taxon>Oiketicinae</taxon>
        <taxon>Eumeta</taxon>
    </lineage>
</organism>
<dbReference type="AlphaFoldDB" id="A0A4C1U2U9"/>
<name>A0A4C1U2U9_EUMVA</name>
<dbReference type="EMBL" id="BGZK01000115">
    <property type="protein sequence ID" value="GBP20156.1"/>
    <property type="molecule type" value="Genomic_DNA"/>
</dbReference>
<reference evidence="2 3" key="1">
    <citation type="journal article" date="2019" name="Commun. Biol.">
        <title>The bagworm genome reveals a unique fibroin gene that provides high tensile strength.</title>
        <authorList>
            <person name="Kono N."/>
            <person name="Nakamura H."/>
            <person name="Ohtoshi R."/>
            <person name="Tomita M."/>
            <person name="Numata K."/>
            <person name="Arakawa K."/>
        </authorList>
    </citation>
    <scope>NUCLEOTIDE SEQUENCE [LARGE SCALE GENOMIC DNA]</scope>
</reference>
<comment type="caution">
    <text evidence="2">The sequence shown here is derived from an EMBL/GenBank/DDBJ whole genome shotgun (WGS) entry which is preliminary data.</text>
</comment>
<evidence type="ECO:0000313" key="2">
    <source>
        <dbReference type="EMBL" id="GBP20156.1"/>
    </source>
</evidence>
<gene>
    <name evidence="2" type="ORF">EVAR_5586_1</name>
</gene>
<protein>
    <submittedName>
        <fullName evidence="2">Uncharacterized protein</fullName>
    </submittedName>
</protein>
<evidence type="ECO:0000256" key="1">
    <source>
        <dbReference type="SAM" id="MobiDB-lite"/>
    </source>
</evidence>
<keyword evidence="3" id="KW-1185">Reference proteome</keyword>
<dbReference type="Proteomes" id="UP000299102">
    <property type="component" value="Unassembled WGS sequence"/>
</dbReference>
<feature type="region of interest" description="Disordered" evidence="1">
    <location>
        <begin position="72"/>
        <end position="98"/>
    </location>
</feature>
<sequence length="98" mass="11713">MQSVAPRYDINKWNDYGEEENTIEAEDHNENEASTNTEILAVKNTRFKLSIQSYNLSRIKFLLKVDYYATEDDNHGKEEEETHVKEETEHLQKKKRHR</sequence>
<accession>A0A4C1U2U9</accession>